<dbReference type="EMBL" id="JAATIS010000094">
    <property type="protein sequence ID" value="KAG2470613.1"/>
    <property type="molecule type" value="Genomic_DNA"/>
</dbReference>
<organism evidence="17 18">
    <name type="scientific">Polypterus senegalus</name>
    <name type="common">Senegal bichir</name>
    <dbReference type="NCBI Taxonomy" id="55291"/>
    <lineage>
        <taxon>Eukaryota</taxon>
        <taxon>Metazoa</taxon>
        <taxon>Chordata</taxon>
        <taxon>Craniata</taxon>
        <taxon>Vertebrata</taxon>
        <taxon>Euteleostomi</taxon>
        <taxon>Actinopterygii</taxon>
        <taxon>Polypteriformes</taxon>
        <taxon>Polypteridae</taxon>
        <taxon>Polypterus</taxon>
    </lineage>
</organism>
<comment type="subunit">
    <text evidence="15">Interacts with B3GNT8; this interaction greatly increases B3GNT2 catalytic activity, independently of B3GNT8 enzymatic activity.</text>
</comment>
<evidence type="ECO:0000256" key="13">
    <source>
        <dbReference type="ARBA" id="ARBA00023211"/>
    </source>
</evidence>
<dbReference type="GO" id="GO:0006493">
    <property type="term" value="P:protein O-linked glycosylation"/>
    <property type="evidence" value="ECO:0007669"/>
    <property type="project" value="TreeGrafter"/>
</dbReference>
<dbReference type="AlphaFoldDB" id="A0A8X7XL64"/>
<evidence type="ECO:0000256" key="7">
    <source>
        <dbReference type="ARBA" id="ARBA00022692"/>
    </source>
</evidence>
<keyword evidence="9" id="KW-1133">Transmembrane helix</keyword>
<evidence type="ECO:0000256" key="16">
    <source>
        <dbReference type="RuleBase" id="RU363063"/>
    </source>
</evidence>
<keyword evidence="7" id="KW-0812">Transmembrane</keyword>
<evidence type="ECO:0000256" key="9">
    <source>
        <dbReference type="ARBA" id="ARBA00022989"/>
    </source>
</evidence>
<keyword evidence="12" id="KW-0325">Glycoprotein</keyword>
<evidence type="ECO:0000256" key="15">
    <source>
        <dbReference type="ARBA" id="ARBA00065824"/>
    </source>
</evidence>
<dbReference type="Gene3D" id="3.90.550.50">
    <property type="match status" value="1"/>
</dbReference>
<accession>A0A8X7XL64</accession>
<keyword evidence="6" id="KW-0808">Transferase</keyword>
<comment type="pathway">
    <text evidence="3">Protein modification; protein glycosylation.</text>
</comment>
<protein>
    <recommendedName>
        <fullName evidence="16">Hexosyltransferase</fullName>
        <ecNumber evidence="16">2.4.1.-</ecNumber>
    </recommendedName>
</protein>
<dbReference type="PANTHER" id="PTHR11214:SF87">
    <property type="entry name" value="UDP-GLCNAC:BETAGAL BETA-1,3-N-ACETYLGLUCOSAMINYLTRANSFERASE 8"/>
    <property type="match status" value="1"/>
</dbReference>
<keyword evidence="11" id="KW-0472">Membrane</keyword>
<keyword evidence="10 16" id="KW-0333">Golgi apparatus</keyword>
<proteinExistence type="inferred from homology"/>
<keyword evidence="8" id="KW-0735">Signal-anchor</keyword>
<comment type="cofactor">
    <cofactor evidence="1">
        <name>Mn(2+)</name>
        <dbReference type="ChEBI" id="CHEBI:29035"/>
    </cofactor>
</comment>
<dbReference type="EC" id="2.4.1.-" evidence="16"/>
<dbReference type="Proteomes" id="UP000886611">
    <property type="component" value="Unassembled WGS sequence"/>
</dbReference>
<evidence type="ECO:0000256" key="4">
    <source>
        <dbReference type="ARBA" id="ARBA00008661"/>
    </source>
</evidence>
<evidence type="ECO:0000313" key="17">
    <source>
        <dbReference type="EMBL" id="KAG2470613.1"/>
    </source>
</evidence>
<evidence type="ECO:0000256" key="14">
    <source>
        <dbReference type="ARBA" id="ARBA00050470"/>
    </source>
</evidence>
<evidence type="ECO:0000256" key="6">
    <source>
        <dbReference type="ARBA" id="ARBA00022679"/>
    </source>
</evidence>
<keyword evidence="13" id="KW-0464">Manganese</keyword>
<feature type="non-terminal residue" evidence="17">
    <location>
        <position position="1"/>
    </location>
</feature>
<comment type="similarity">
    <text evidence="4 16">Belongs to the glycosyltransferase 31 family.</text>
</comment>
<evidence type="ECO:0000256" key="12">
    <source>
        <dbReference type="ARBA" id="ARBA00023180"/>
    </source>
</evidence>
<comment type="subcellular location">
    <subcellularLocation>
        <location evidence="2 16">Golgi apparatus membrane</location>
        <topology evidence="2 16">Single-pass type II membrane protein</topology>
    </subcellularLocation>
</comment>
<sequence length="394" mass="45171">MSPSWSPKPYTKTPHEMSTAEVLMQARITSGNYNKSSLPIKVTISAEFRKNIPVNNAYWNQRLHQVFEQLDREAVLTSKQLSTFPCLSNLNIPKEISDFDSYPLIYKNFLPTIDCREFPIIINQPQKCAPLQGGGHTNRTFLLVAIKSLPKHFEERQTIRETWGREQVFDGGLRVHSVFLLGSTGENDPDLQLLLNYESSLFGDLLQWGFQDTFFNLTLKDNLFLLWTTMFCPDAQFIFKGDDDVFANPKQIVSYLRSLDAEQASKLYAGQIVTQASPIRDPKSKYYVPKTFYDGPYPPYAGGGGYLFSGALIKPLYHISQALPLYPIDDVYTGMCFQALGVTPLRHEQFQTFDIWEKDRQDPCVHSKILLVHRRSPQQTKQLWNAIHSHELKC</sequence>
<evidence type="ECO:0000256" key="1">
    <source>
        <dbReference type="ARBA" id="ARBA00001936"/>
    </source>
</evidence>
<dbReference type="PANTHER" id="PTHR11214">
    <property type="entry name" value="BETA-1,3-N-ACETYLGLUCOSAMINYLTRANSFERASE"/>
    <property type="match status" value="1"/>
</dbReference>
<keyword evidence="18" id="KW-1185">Reference proteome</keyword>
<evidence type="ECO:0000256" key="2">
    <source>
        <dbReference type="ARBA" id="ARBA00004323"/>
    </source>
</evidence>
<dbReference type="GO" id="GO:0000139">
    <property type="term" value="C:Golgi membrane"/>
    <property type="evidence" value="ECO:0007669"/>
    <property type="project" value="UniProtKB-SubCell"/>
</dbReference>
<gene>
    <name evidence="17" type="primary">B3gnt2_1</name>
    <name evidence="17" type="ORF">GTO96_0005212</name>
</gene>
<keyword evidence="5 16" id="KW-0328">Glycosyltransferase</keyword>
<dbReference type="GO" id="GO:0008532">
    <property type="term" value="F:N-acetyllactosaminide beta-1,3-N-acetylglucosaminyltransferase activity"/>
    <property type="evidence" value="ECO:0007669"/>
    <property type="project" value="UniProtKB-EC"/>
</dbReference>
<dbReference type="InterPro" id="IPR002659">
    <property type="entry name" value="Glyco_trans_31"/>
</dbReference>
<name>A0A8X7XL64_POLSE</name>
<evidence type="ECO:0000256" key="11">
    <source>
        <dbReference type="ARBA" id="ARBA00023136"/>
    </source>
</evidence>
<dbReference type="Pfam" id="PF01762">
    <property type="entry name" value="Galactosyl_T"/>
    <property type="match status" value="1"/>
</dbReference>
<dbReference type="FunFam" id="3.90.550.50:FF:000010">
    <property type="entry name" value="Hexosyltransferase"/>
    <property type="match status" value="1"/>
</dbReference>
<feature type="non-terminal residue" evidence="17">
    <location>
        <position position="394"/>
    </location>
</feature>
<comment type="catalytic activity">
    <reaction evidence="14">
        <text>a beta-D-galactosyl-(1-&gt;4)-N-acetyl-beta-D-glucosaminyl derivative + UDP-N-acetyl-alpha-D-glucosamine = an N-acetyl-beta-D-glucosaminyl-(1-&gt;3)-beta-D-galactosyl-(1-&gt;4)-N-acetyl-beta-D-glucosaminyl derivative + UDP + H(+)</text>
        <dbReference type="Rhea" id="RHEA:14389"/>
        <dbReference type="ChEBI" id="CHEBI:15378"/>
        <dbReference type="ChEBI" id="CHEBI:57705"/>
        <dbReference type="ChEBI" id="CHEBI:58223"/>
        <dbReference type="ChEBI" id="CHEBI:133507"/>
        <dbReference type="ChEBI" id="CHEBI:134090"/>
        <dbReference type="EC" id="2.4.1.149"/>
    </reaction>
</comment>
<evidence type="ECO:0000313" key="18">
    <source>
        <dbReference type="Proteomes" id="UP000886611"/>
    </source>
</evidence>
<evidence type="ECO:0000256" key="10">
    <source>
        <dbReference type="ARBA" id="ARBA00023034"/>
    </source>
</evidence>
<evidence type="ECO:0000256" key="5">
    <source>
        <dbReference type="ARBA" id="ARBA00022676"/>
    </source>
</evidence>
<reference evidence="17 18" key="1">
    <citation type="journal article" date="2021" name="Cell">
        <title>Tracing the genetic footprints of vertebrate landing in non-teleost ray-finned fishes.</title>
        <authorList>
            <person name="Bi X."/>
            <person name="Wang K."/>
            <person name="Yang L."/>
            <person name="Pan H."/>
            <person name="Jiang H."/>
            <person name="Wei Q."/>
            <person name="Fang M."/>
            <person name="Yu H."/>
            <person name="Zhu C."/>
            <person name="Cai Y."/>
            <person name="He Y."/>
            <person name="Gan X."/>
            <person name="Zeng H."/>
            <person name="Yu D."/>
            <person name="Zhu Y."/>
            <person name="Jiang H."/>
            <person name="Qiu Q."/>
            <person name="Yang H."/>
            <person name="Zhang Y.E."/>
            <person name="Wang W."/>
            <person name="Zhu M."/>
            <person name="He S."/>
            <person name="Zhang G."/>
        </authorList>
    </citation>
    <scope>NUCLEOTIDE SEQUENCE [LARGE SCALE GENOMIC DNA]</scope>
    <source>
        <strain evidence="17">Bchr_013</strain>
    </source>
</reference>
<dbReference type="GO" id="GO:0030311">
    <property type="term" value="P:poly-N-acetyllactosamine biosynthetic process"/>
    <property type="evidence" value="ECO:0007669"/>
    <property type="project" value="TreeGrafter"/>
</dbReference>
<comment type="caution">
    <text evidence="17">The sequence shown here is derived from an EMBL/GenBank/DDBJ whole genome shotgun (WGS) entry which is preliminary data.</text>
</comment>
<evidence type="ECO:0000256" key="3">
    <source>
        <dbReference type="ARBA" id="ARBA00004922"/>
    </source>
</evidence>
<dbReference type="GO" id="GO:0016262">
    <property type="term" value="F:protein N-acetylglucosaminyltransferase activity"/>
    <property type="evidence" value="ECO:0007669"/>
    <property type="project" value="TreeGrafter"/>
</dbReference>
<evidence type="ECO:0000256" key="8">
    <source>
        <dbReference type="ARBA" id="ARBA00022968"/>
    </source>
</evidence>